<dbReference type="GO" id="GO:0004984">
    <property type="term" value="F:olfactory receptor activity"/>
    <property type="evidence" value="ECO:0007669"/>
    <property type="project" value="InterPro"/>
</dbReference>
<evidence type="ECO:0000256" key="10">
    <source>
        <dbReference type="SAM" id="Phobius"/>
    </source>
</evidence>
<organism evidence="11">
    <name type="scientific">Culicoides sonorensis</name>
    <name type="common">Biting midge</name>
    <dbReference type="NCBI Taxonomy" id="179676"/>
    <lineage>
        <taxon>Eukaryota</taxon>
        <taxon>Metazoa</taxon>
        <taxon>Ecdysozoa</taxon>
        <taxon>Arthropoda</taxon>
        <taxon>Hexapoda</taxon>
        <taxon>Insecta</taxon>
        <taxon>Pterygota</taxon>
        <taxon>Neoptera</taxon>
        <taxon>Endopterygota</taxon>
        <taxon>Diptera</taxon>
        <taxon>Nematocera</taxon>
        <taxon>Chironomoidea</taxon>
        <taxon>Ceratopogonidae</taxon>
        <taxon>Ceratopogoninae</taxon>
        <taxon>Culicoides</taxon>
        <taxon>Monoculicoides</taxon>
    </lineage>
</organism>
<evidence type="ECO:0000256" key="5">
    <source>
        <dbReference type="ARBA" id="ARBA00022725"/>
    </source>
</evidence>
<evidence type="ECO:0000256" key="3">
    <source>
        <dbReference type="ARBA" id="ARBA00022606"/>
    </source>
</evidence>
<dbReference type="GO" id="GO:0005549">
    <property type="term" value="F:odorant binding"/>
    <property type="evidence" value="ECO:0007669"/>
    <property type="project" value="InterPro"/>
</dbReference>
<reference evidence="11" key="1">
    <citation type="submission" date="2018-07" db="EMBL/GenBank/DDBJ databases">
        <authorList>
            <person name="Quirk P.G."/>
            <person name="Krulwich T.A."/>
        </authorList>
    </citation>
    <scope>NUCLEOTIDE SEQUENCE</scope>
</reference>
<accession>A0A336M9J4</accession>
<dbReference type="InterPro" id="IPR004117">
    <property type="entry name" value="7tm6_olfct_rcpt"/>
</dbReference>
<feature type="transmembrane region" description="Helical" evidence="10">
    <location>
        <begin position="145"/>
        <end position="165"/>
    </location>
</feature>
<dbReference type="GO" id="GO:0005886">
    <property type="term" value="C:plasma membrane"/>
    <property type="evidence" value="ECO:0007669"/>
    <property type="project" value="UniProtKB-SubCell"/>
</dbReference>
<keyword evidence="8" id="KW-0675">Receptor</keyword>
<evidence type="ECO:0000256" key="9">
    <source>
        <dbReference type="ARBA" id="ARBA00023224"/>
    </source>
</evidence>
<keyword evidence="7 10" id="KW-0472">Membrane</keyword>
<dbReference type="VEuPathDB" id="VectorBase:CSON011869"/>
<name>A0A336M9J4_CULSO</name>
<evidence type="ECO:0000256" key="4">
    <source>
        <dbReference type="ARBA" id="ARBA00022692"/>
    </source>
</evidence>
<keyword evidence="4 10" id="KW-0812">Transmembrane</keyword>
<dbReference type="GO" id="GO:0007165">
    <property type="term" value="P:signal transduction"/>
    <property type="evidence" value="ECO:0007669"/>
    <property type="project" value="UniProtKB-KW"/>
</dbReference>
<evidence type="ECO:0000256" key="7">
    <source>
        <dbReference type="ARBA" id="ARBA00023136"/>
    </source>
</evidence>
<keyword evidence="2" id="KW-1003">Cell membrane</keyword>
<dbReference type="Pfam" id="PF02949">
    <property type="entry name" value="7tm_6"/>
    <property type="match status" value="1"/>
</dbReference>
<comment type="subcellular location">
    <subcellularLocation>
        <location evidence="1">Cell membrane</location>
        <topology evidence="1">Multi-pass membrane protein</topology>
    </subcellularLocation>
</comment>
<gene>
    <name evidence="11" type="primary">CSON011869</name>
</gene>
<dbReference type="PANTHER" id="PTHR21137:SF35">
    <property type="entry name" value="ODORANT RECEPTOR 19A-RELATED"/>
    <property type="match status" value="1"/>
</dbReference>
<keyword evidence="3" id="KW-0716">Sensory transduction</keyword>
<proteinExistence type="predicted"/>
<sequence length="242" mass="28093">MKIHGSKETVQLGMHWDFFTDKIYTDWSYIIPFYVVASVSFALFVGNYSSIGFFLPFMTKQVTMAFISIQVRLTDLSRKSKIMKKNEMKFKLKQIIVEHNNAIRFADDIEQAFNKIYLIKSGLAALFTCFILFSIFISGSSFFDVFKIGIFGMVIQMELFVNFYIGDKLTEESEKISDVAYDFPWYDSDIEVRKVLLMILRQAQRPIELSAGKFSPISIYSYGRILNAAYSYLMFLKNCITK</sequence>
<evidence type="ECO:0000256" key="2">
    <source>
        <dbReference type="ARBA" id="ARBA00022475"/>
    </source>
</evidence>
<feature type="transmembrane region" description="Helical" evidence="10">
    <location>
        <begin position="117"/>
        <end position="139"/>
    </location>
</feature>
<evidence type="ECO:0000256" key="8">
    <source>
        <dbReference type="ARBA" id="ARBA00023170"/>
    </source>
</evidence>
<dbReference type="AlphaFoldDB" id="A0A336M9J4"/>
<protein>
    <submittedName>
        <fullName evidence="11">CSON011869 protein</fullName>
    </submittedName>
</protein>
<dbReference type="PANTHER" id="PTHR21137">
    <property type="entry name" value="ODORANT RECEPTOR"/>
    <property type="match status" value="1"/>
</dbReference>
<dbReference type="EMBL" id="UFQT01000534">
    <property type="protein sequence ID" value="SSX25047.1"/>
    <property type="molecule type" value="Genomic_DNA"/>
</dbReference>
<evidence type="ECO:0000256" key="1">
    <source>
        <dbReference type="ARBA" id="ARBA00004651"/>
    </source>
</evidence>
<evidence type="ECO:0000256" key="6">
    <source>
        <dbReference type="ARBA" id="ARBA00022989"/>
    </source>
</evidence>
<keyword evidence="5" id="KW-0552">Olfaction</keyword>
<keyword evidence="6 10" id="KW-1133">Transmembrane helix</keyword>
<feature type="transmembrane region" description="Helical" evidence="10">
    <location>
        <begin position="27"/>
        <end position="45"/>
    </location>
</feature>
<evidence type="ECO:0000313" key="11">
    <source>
        <dbReference type="EMBL" id="SSX25047.1"/>
    </source>
</evidence>
<dbReference type="OMA" id="FANIMKA"/>
<keyword evidence="9" id="KW-0807">Transducer</keyword>